<sequence length="444" mass="46004">MIADTAGRMGDPPTVRLLAAEAAGLRFADLPRDAVTIVGLCLLDTLGVALAGRDEPVVRLIREEFAGAGDAALWGGGRTDPQTAALVNGSAAHVLDFDDYAPGSGLHPSAPLVPALWSAAAVAGREVTGRDLVTAYVAGYETQERLGLVLWPSHYDRGFHTTGTAGTIGAAAAAAHLLGADEETTAAALGLAATDAAGVKAMFGSMGKAYHAGRAAEAGLRAARLAVRGMTVGRDALFGDQGFVAASSSASDLGAALTPFGEPWHVLDVLPKLYPSCFGTHAAIRCALELHPALDPAGVREVTLTVPPVLRDVCAIAAPATGLEGKFSLAHTTAVALLDGRITPSSFTDERVRATGGLGARVRLEYDDRIARTSTVLRIVLDDGRVLSAESDAADRPWSHAPEQMRPRIEEKTRALVPAADRLIAALRDLPDAPVLPDLPEVSP</sequence>
<dbReference type="InterPro" id="IPR036148">
    <property type="entry name" value="MmgE/PrpD_sf"/>
</dbReference>
<gene>
    <name evidence="4" type="primary">prpD_2</name>
    <name evidence="4" type="ORF">BG845_02513</name>
</gene>
<reference evidence="4 5" key="1">
    <citation type="submission" date="2016-09" db="EMBL/GenBank/DDBJ databases">
        <title>Pseudonocardia autotrophica DSM535, a candidate organism with high potential of specific P450 cytochromes.</title>
        <authorList>
            <person name="Grumaz C."/>
            <person name="Vainshtein Y."/>
            <person name="Kirstahler P."/>
            <person name="Sohn K."/>
        </authorList>
    </citation>
    <scope>NUCLEOTIDE SEQUENCE [LARGE SCALE GENOMIC DNA]</scope>
    <source>
        <strain evidence="4 5">DSM 535</strain>
    </source>
</reference>
<evidence type="ECO:0000259" key="3">
    <source>
        <dbReference type="Pfam" id="PF19305"/>
    </source>
</evidence>
<evidence type="ECO:0000256" key="1">
    <source>
        <dbReference type="ARBA" id="ARBA00006174"/>
    </source>
</evidence>
<comment type="caution">
    <text evidence="4">The sequence shown here is derived from an EMBL/GenBank/DDBJ whole genome shotgun (WGS) entry which is preliminary data.</text>
</comment>
<dbReference type="Pfam" id="PF19305">
    <property type="entry name" value="MmgE_PrpD_C"/>
    <property type="match status" value="1"/>
</dbReference>
<dbReference type="STRING" id="2074.BG845_02513"/>
<dbReference type="InterPro" id="IPR042183">
    <property type="entry name" value="MmgE/PrpD_sf_1"/>
</dbReference>
<proteinExistence type="inferred from homology"/>
<feature type="domain" description="MmgE/PrpD N-terminal" evidence="2">
    <location>
        <begin position="18"/>
        <end position="252"/>
    </location>
</feature>
<dbReference type="InterPro" id="IPR042188">
    <property type="entry name" value="MmgE/PrpD_sf_2"/>
</dbReference>
<name>A0A1Y2MZZ0_PSEAH</name>
<evidence type="ECO:0000259" key="2">
    <source>
        <dbReference type="Pfam" id="PF03972"/>
    </source>
</evidence>
<accession>A0A1Y2MZZ0</accession>
<dbReference type="EMBL" id="MIGB01000011">
    <property type="protein sequence ID" value="OSY40755.1"/>
    <property type="molecule type" value="Genomic_DNA"/>
</dbReference>
<evidence type="ECO:0000313" key="4">
    <source>
        <dbReference type="EMBL" id="OSY40755.1"/>
    </source>
</evidence>
<feature type="domain" description="MmgE/PrpD C-terminal" evidence="3">
    <location>
        <begin position="274"/>
        <end position="418"/>
    </location>
</feature>
<dbReference type="EC" id="4.2.1.79" evidence="4"/>
<evidence type="ECO:0000313" key="5">
    <source>
        <dbReference type="Proteomes" id="UP000194360"/>
    </source>
</evidence>
<comment type="similarity">
    <text evidence="1">Belongs to the PrpD family.</text>
</comment>
<dbReference type="GO" id="GO:0047547">
    <property type="term" value="F:2-methylcitrate dehydratase activity"/>
    <property type="evidence" value="ECO:0007669"/>
    <property type="project" value="UniProtKB-EC"/>
</dbReference>
<dbReference type="AlphaFoldDB" id="A0A1Y2MZZ0"/>
<keyword evidence="4" id="KW-0456">Lyase</keyword>
<dbReference type="SUPFAM" id="SSF103378">
    <property type="entry name" value="2-methylcitrate dehydratase PrpD"/>
    <property type="match status" value="1"/>
</dbReference>
<dbReference type="RefSeq" id="WP_085912769.1">
    <property type="nucleotide sequence ID" value="NZ_AP018920.1"/>
</dbReference>
<dbReference type="Gene3D" id="3.30.1330.120">
    <property type="entry name" value="2-methylcitrate dehydratase PrpD"/>
    <property type="match status" value="1"/>
</dbReference>
<dbReference type="Pfam" id="PF03972">
    <property type="entry name" value="MmgE_PrpD_N"/>
    <property type="match status" value="1"/>
</dbReference>
<dbReference type="InterPro" id="IPR045337">
    <property type="entry name" value="MmgE_PrpD_C"/>
</dbReference>
<dbReference type="InterPro" id="IPR005656">
    <property type="entry name" value="MmgE_PrpD"/>
</dbReference>
<organism evidence="4 5">
    <name type="scientific">Pseudonocardia autotrophica</name>
    <name type="common">Amycolata autotrophica</name>
    <name type="synonym">Nocardia autotrophica</name>
    <dbReference type="NCBI Taxonomy" id="2074"/>
    <lineage>
        <taxon>Bacteria</taxon>
        <taxon>Bacillati</taxon>
        <taxon>Actinomycetota</taxon>
        <taxon>Actinomycetes</taxon>
        <taxon>Pseudonocardiales</taxon>
        <taxon>Pseudonocardiaceae</taxon>
        <taxon>Pseudonocardia</taxon>
    </lineage>
</organism>
<keyword evidence="5" id="KW-1185">Reference proteome</keyword>
<dbReference type="InterPro" id="IPR045336">
    <property type="entry name" value="MmgE_PrpD_N"/>
</dbReference>
<dbReference type="Proteomes" id="UP000194360">
    <property type="component" value="Unassembled WGS sequence"/>
</dbReference>
<protein>
    <submittedName>
        <fullName evidence="4">2-methylcitrate dehydratase</fullName>
        <ecNumber evidence="4">4.2.1.79</ecNumber>
    </submittedName>
</protein>
<dbReference type="OrthoDB" id="9797528at2"/>
<dbReference type="Gene3D" id="1.10.4100.10">
    <property type="entry name" value="2-methylcitrate dehydratase PrpD"/>
    <property type="match status" value="1"/>
</dbReference>
<dbReference type="PANTHER" id="PTHR16943">
    <property type="entry name" value="2-METHYLCITRATE DEHYDRATASE-RELATED"/>
    <property type="match status" value="1"/>
</dbReference>
<dbReference type="PANTHER" id="PTHR16943:SF8">
    <property type="entry name" value="2-METHYLCITRATE DEHYDRATASE"/>
    <property type="match status" value="1"/>
</dbReference>